<feature type="signal peptide" evidence="1">
    <location>
        <begin position="1"/>
        <end position="25"/>
    </location>
</feature>
<dbReference type="EMBL" id="JAWIIJ010000007">
    <property type="protein sequence ID" value="MDV2079451.1"/>
    <property type="molecule type" value="Genomic_DNA"/>
</dbReference>
<dbReference type="InterPro" id="IPR013424">
    <property type="entry name" value="Ice-binding_C"/>
</dbReference>
<name>A0ABU3VYW6_9GAMM</name>
<feature type="domain" description="Ice-binding protein C-terminal" evidence="2">
    <location>
        <begin position="214"/>
        <end position="235"/>
    </location>
</feature>
<evidence type="ECO:0000313" key="4">
    <source>
        <dbReference type="Proteomes" id="UP001269819"/>
    </source>
</evidence>
<dbReference type="Pfam" id="PF07589">
    <property type="entry name" value="PEP-CTERM"/>
    <property type="match status" value="1"/>
</dbReference>
<dbReference type="Proteomes" id="UP001269819">
    <property type="component" value="Unassembled WGS sequence"/>
</dbReference>
<proteinExistence type="predicted"/>
<evidence type="ECO:0000259" key="2">
    <source>
        <dbReference type="Pfam" id="PF07589"/>
    </source>
</evidence>
<keyword evidence="4" id="KW-1185">Reference proteome</keyword>
<comment type="caution">
    <text evidence="3">The sequence shown here is derived from an EMBL/GenBank/DDBJ whole genome shotgun (WGS) entry which is preliminary data.</text>
</comment>
<gene>
    <name evidence="3" type="ORF">RYS15_12200</name>
</gene>
<dbReference type="NCBIfam" id="TIGR02595">
    <property type="entry name" value="PEP_CTERM"/>
    <property type="match status" value="1"/>
</dbReference>
<sequence>MTTNNQWTRGGCAALLLGMAGGAYAVPFTLDFEGVGDQAQIQDFYNGGTDSDGNSGTNYGVGFGDNALGVIDRDAGGNGNFANEPTPDTIMFFLAGSSILNYSPGFDTGFSFYYTTSRAASVTVWDQENAGGSLLGQIDLVANNTANNCVGDPQGGPGDPFGQFCNFDVGNVTFSGTAKSIDFSGTANQVGFDNITFGSDDPNVPGDDTPTTVVPEPSTLVLLGLGLIGVSVTRRRLRMTPATA</sequence>
<reference evidence="3 4" key="1">
    <citation type="submission" date="2023-10" db="EMBL/GenBank/DDBJ databases">
        <title>Characteristics and mechanism of a salt-tolerant marine origin heterotrophic nitrifying- aerobic denitrifying bacteria Marinobacter xestospongiae HN1.</title>
        <authorList>
            <person name="Qi R."/>
        </authorList>
    </citation>
    <scope>NUCLEOTIDE SEQUENCE [LARGE SCALE GENOMIC DNA]</scope>
    <source>
        <strain evidence="3 4">HN1</strain>
    </source>
</reference>
<keyword evidence="1" id="KW-0732">Signal</keyword>
<organism evidence="3 4">
    <name type="scientific">Marinobacter xestospongiae</name>
    <dbReference type="NCBI Taxonomy" id="994319"/>
    <lineage>
        <taxon>Bacteria</taxon>
        <taxon>Pseudomonadati</taxon>
        <taxon>Pseudomonadota</taxon>
        <taxon>Gammaproteobacteria</taxon>
        <taxon>Pseudomonadales</taxon>
        <taxon>Marinobacteraceae</taxon>
        <taxon>Marinobacter</taxon>
    </lineage>
</organism>
<protein>
    <submittedName>
        <fullName evidence="3">PEP-CTERM sorting domain-containing protein</fullName>
    </submittedName>
</protein>
<feature type="chain" id="PRO_5046629440" evidence="1">
    <location>
        <begin position="26"/>
        <end position="244"/>
    </location>
</feature>
<accession>A0ABU3VYW6</accession>
<dbReference type="RefSeq" id="WP_316974003.1">
    <property type="nucleotide sequence ID" value="NZ_JAWIIJ010000007.1"/>
</dbReference>
<evidence type="ECO:0000256" key="1">
    <source>
        <dbReference type="SAM" id="SignalP"/>
    </source>
</evidence>
<evidence type="ECO:0000313" key="3">
    <source>
        <dbReference type="EMBL" id="MDV2079451.1"/>
    </source>
</evidence>